<name>A0AA38S1C5_9PEZI</name>
<protein>
    <recommendedName>
        <fullName evidence="4">Secreted protein</fullName>
    </recommendedName>
</protein>
<keyword evidence="1" id="KW-0732">Signal</keyword>
<gene>
    <name evidence="2" type="ORF">NKR19_g1067</name>
</gene>
<dbReference type="Proteomes" id="UP001174691">
    <property type="component" value="Unassembled WGS sequence"/>
</dbReference>
<evidence type="ECO:0000313" key="3">
    <source>
        <dbReference type="Proteomes" id="UP001174691"/>
    </source>
</evidence>
<feature type="chain" id="PRO_5041424329" description="Secreted protein" evidence="1">
    <location>
        <begin position="23"/>
        <end position="212"/>
    </location>
</feature>
<comment type="caution">
    <text evidence="2">The sequence shown here is derived from an EMBL/GenBank/DDBJ whole genome shotgun (WGS) entry which is preliminary data.</text>
</comment>
<keyword evidence="3" id="KW-1185">Reference proteome</keyword>
<dbReference type="PANTHER" id="PTHR35605:SF1">
    <property type="entry name" value="ECP2 EFFECTOR PROTEIN DOMAIN-CONTAINING PROTEIN-RELATED"/>
    <property type="match status" value="1"/>
</dbReference>
<dbReference type="AlphaFoldDB" id="A0AA38S1C5"/>
<proteinExistence type="predicted"/>
<reference evidence="2" key="1">
    <citation type="submission" date="2022-07" db="EMBL/GenBank/DDBJ databases">
        <title>Fungi with potential for degradation of polypropylene.</title>
        <authorList>
            <person name="Gostincar C."/>
        </authorList>
    </citation>
    <scope>NUCLEOTIDE SEQUENCE</scope>
    <source>
        <strain evidence="2">EXF-13287</strain>
    </source>
</reference>
<sequence length="212" mass="22622">MYPSSATTILAVAACLLSHVLAAPSSVDTPATLTWTGEVVPGTGTVTLVGSDITEILDQIHAIDPDYNSTPNIRSVASSKDDIDPLLCGLFATADKRNLMQIQYDLRKAGGNCTVPARTCLRISCWNTSGIYVCNDNEREIMQPCERFADFASAVGKRCCRSGYFKSKAISGQAFSKEGWNVCVAYANCNHANNADAPDIFGLPGLNGECKG</sequence>
<evidence type="ECO:0000313" key="2">
    <source>
        <dbReference type="EMBL" id="KAJ9164802.1"/>
    </source>
</evidence>
<organism evidence="2 3">
    <name type="scientific">Coniochaeta hoffmannii</name>
    <dbReference type="NCBI Taxonomy" id="91930"/>
    <lineage>
        <taxon>Eukaryota</taxon>
        <taxon>Fungi</taxon>
        <taxon>Dikarya</taxon>
        <taxon>Ascomycota</taxon>
        <taxon>Pezizomycotina</taxon>
        <taxon>Sordariomycetes</taxon>
        <taxon>Sordariomycetidae</taxon>
        <taxon>Coniochaetales</taxon>
        <taxon>Coniochaetaceae</taxon>
        <taxon>Coniochaeta</taxon>
    </lineage>
</organism>
<accession>A0AA38S1C5</accession>
<evidence type="ECO:0008006" key="4">
    <source>
        <dbReference type="Google" id="ProtNLM"/>
    </source>
</evidence>
<feature type="signal peptide" evidence="1">
    <location>
        <begin position="1"/>
        <end position="22"/>
    </location>
</feature>
<evidence type="ECO:0000256" key="1">
    <source>
        <dbReference type="SAM" id="SignalP"/>
    </source>
</evidence>
<dbReference type="PANTHER" id="PTHR35605">
    <property type="entry name" value="ECP2 EFFECTOR PROTEIN DOMAIN-CONTAINING PROTEIN-RELATED"/>
    <property type="match status" value="1"/>
</dbReference>
<dbReference type="EMBL" id="JANBVN010000009">
    <property type="protein sequence ID" value="KAJ9164802.1"/>
    <property type="molecule type" value="Genomic_DNA"/>
</dbReference>